<accession>H0EB55</accession>
<evidence type="ECO:0000313" key="2">
    <source>
        <dbReference type="Proteomes" id="UP000005143"/>
    </source>
</evidence>
<name>H0EB55_9ACTN</name>
<protein>
    <submittedName>
        <fullName evidence="1">Uncharacterized protein</fullName>
    </submittedName>
</protein>
<dbReference type="AlphaFoldDB" id="H0EB55"/>
<reference evidence="1 2" key="1">
    <citation type="journal article" date="2013" name="Biodegradation">
        <title>Quantitative proteomic analysis of ibuprofen-degrading Patulibacter sp. strain I11.</title>
        <authorList>
            <person name="Almeida B."/>
            <person name="Kjeldal H."/>
            <person name="Lolas I."/>
            <person name="Knudsen A.D."/>
            <person name="Carvalho G."/>
            <person name="Nielsen K.L."/>
            <person name="Barreto Crespo M.T."/>
            <person name="Stensballe A."/>
            <person name="Nielsen J.L."/>
        </authorList>
    </citation>
    <scope>NUCLEOTIDE SEQUENCE [LARGE SCALE GENOMIC DNA]</scope>
    <source>
        <strain evidence="1 2">I11</strain>
    </source>
</reference>
<evidence type="ECO:0000313" key="1">
    <source>
        <dbReference type="EMBL" id="EHN09130.1"/>
    </source>
</evidence>
<keyword evidence="2" id="KW-1185">Reference proteome</keyword>
<dbReference type="Proteomes" id="UP000005143">
    <property type="component" value="Unassembled WGS sequence"/>
</dbReference>
<proteinExistence type="predicted"/>
<organism evidence="1 2">
    <name type="scientific">Patulibacter medicamentivorans</name>
    <dbReference type="NCBI Taxonomy" id="1097667"/>
    <lineage>
        <taxon>Bacteria</taxon>
        <taxon>Bacillati</taxon>
        <taxon>Actinomycetota</taxon>
        <taxon>Thermoleophilia</taxon>
        <taxon>Solirubrobacterales</taxon>
        <taxon>Patulibacteraceae</taxon>
        <taxon>Patulibacter</taxon>
    </lineage>
</organism>
<sequence>MTGKWLVYSGSMSTLMRPATVSGGVSKNEEFTSSTIDNPGCGSSAGQRSGWKLTAISNAAAGLPDTIAKPVEIR</sequence>
<gene>
    <name evidence="1" type="ORF">PAI11_40820</name>
</gene>
<dbReference type="EMBL" id="AGUD01000303">
    <property type="protein sequence ID" value="EHN09130.1"/>
    <property type="molecule type" value="Genomic_DNA"/>
</dbReference>
<comment type="caution">
    <text evidence="1">The sequence shown here is derived from an EMBL/GenBank/DDBJ whole genome shotgun (WGS) entry which is preliminary data.</text>
</comment>